<evidence type="ECO:0000313" key="12">
    <source>
        <dbReference type="EMBL" id="RMR62668.1"/>
    </source>
</evidence>
<keyword evidence="5" id="KW-0677">Repeat</keyword>
<reference evidence="12 13" key="1">
    <citation type="submission" date="2018-08" db="EMBL/GenBank/DDBJ databases">
        <title>Recombination of ecologically and evolutionarily significant loci maintains genetic cohesion in the Pseudomonas syringae species complex.</title>
        <authorList>
            <person name="Dillon M."/>
            <person name="Thakur S."/>
            <person name="Almeida R.N.D."/>
            <person name="Weir B.S."/>
            <person name="Guttman D.S."/>
        </authorList>
    </citation>
    <scope>NUCLEOTIDE SEQUENCE [LARGE SCALE GENOMIC DNA]</scope>
    <source>
        <strain evidence="12 13">ICMP 6917</strain>
    </source>
</reference>
<accession>A0A3M4WES3</accession>
<dbReference type="EMBL" id="RBRY01000021">
    <property type="protein sequence ID" value="RMR62668.1"/>
    <property type="molecule type" value="Genomic_DNA"/>
</dbReference>
<keyword evidence="7" id="KW-0843">Virulence</keyword>
<evidence type="ECO:0000256" key="5">
    <source>
        <dbReference type="ARBA" id="ARBA00022737"/>
    </source>
</evidence>
<dbReference type="PANTHER" id="PTHR38340:SF1">
    <property type="entry name" value="S-LAYER PROTEIN"/>
    <property type="match status" value="1"/>
</dbReference>
<keyword evidence="3" id="KW-0964">Secreted</keyword>
<dbReference type="InterPro" id="IPR050557">
    <property type="entry name" value="RTX_toxin/Mannuronan_C5-epim"/>
</dbReference>
<evidence type="ECO:0000256" key="1">
    <source>
        <dbReference type="ARBA" id="ARBA00004370"/>
    </source>
</evidence>
<dbReference type="Pfam" id="PF05345">
    <property type="entry name" value="He_PIG"/>
    <property type="match status" value="2"/>
</dbReference>
<sequence length="2756" mass="288680">MMSMPTSQQIVSRYLFNQDTPPGNLKDEKLIRPKDAEGDPVYVDMNEYMTTGAGRFVGIEEFRIVRRFLASDDYGDKKLPPGVYTTAELLDLYGIAQGERILAVSGYTRGVDESDYAERAYVFGTGGYQINADAVFYVGEDGSRSISNIYVEPANDNFDYVGGGPLAQVTNYLTREDIDPSGIGRTVPIEFTGTVVNRLNLTSADWASLEAASREKERIVLENKLLLGTGAPWFVAQFTALLGRLVADDIITYEDSDGRYVVYDGRDTNNNGVIDPYALKNVTELIINKGAAVIAGNGNDTLYGTNYSNDELYGGDGNDQLDARKGADRMVGGSGNDTYVVDDEGDTVVEKAGEGTDTVKSSIAFKLADEFENLELTGTASVDGTGNDLDNRILGNSGSNVLRGEGGNDYISGNAGDDTIDGGAGNDTLIGGYGSDLLEGGEGNDILQGSESGDRGSSDSDTLNGGTGFDIYKAQSHDVIFDSDGKGSVYLENRRLTGGKRKEDDPEDTYYGGGNTYVLKNGTLTINGSLIVNAFQNYDLGIALELEDEEEEEEEAPETDDAESRTSPIVLDLDGDGIETLAVGASYFDLDSDGLSEMAGWVSPDDGLLVHDRNGDGRISNGSELFGNHSLLNNGQTAQNGYQALAEYDSNGDGMVNAQDASYATLQVWRDLNGNGTSDAGELQSLTDAGVVSISTGYTDSSHVDAHGHEHRQVSTIVLANGMASTAADVWFKVDASKRVNSGDIALTDDVYFLANAKGFGKVQDLHQAMVLDPELKTLLAQYVSATDADSRDQLLDNLIYRWAGTEDVDPYSRDPQKIYSHVMDARQLVTLEKLVGHAYMGLWCWGERDPNPHGQAAPILVAEYLEFKRFTAAQILAQTEYASELDIIRTAFGSDAHSISVDWNTLKDKLNVLLANGQDDRIRGVIKVLTDLGTYSPAYRTQRDAAFETIAAFNPDLAAFFDFSSFIGTAGNNTLYGMSYGTLFYGLGGDDRLYGNGGDDSYHFARGHGNDVILDRGGLDQIVFADGIAQSDLVFSRNVTTVWIHVRNADGSDAGSLQIDNFFNFDGSLDFGAIEFIRLADGTSLNQQQILALLTANALTQGDDLVFGTAASDTIDALAGNDNIHGLGGNDQLSGGAGSDVLMGDDGDDVLTGGIGDDTLIGGRGSDTYIFEAGYGHDVIDNVADATEVKRDRLMFGASIAPASVIARRAGDDLLLSTSANDSIRLNGYFVAEAGNGTAVDEIVFQDGTLWGIADIKRKVLEASAGNDELVGYATNDVLNGLGGDDFIAGYGGNDTLFGGDGQDYLDGGVGNDSLSGEAGNDNLYGGEGNDLLDGGDGNDWINGDVGDDTLIGGAGDDILDGGAGRDTLQGGAGNDNLYGGAGDDFLAGGEGNDRLDGGSGTNSYLFARGGGQDIIMDAYENVVTIYLSDLPLETLVFRRKGTSLDVSFPDSPQDLLSLADFFSNEIPSGGIHLHYGDGLVAVISPTQLHQLTLEGTEVADLIYAYSGDDQIEARGGNDEVYAFAGNDRVDGGEGNDYLDGGDGDDTLLGGSGNDILLGGLGDDVLTGGSGNDNLDGGDGNDQYLFAAGWGDDTIFNSVGGDSVHFSGVAPTDLLLRREGMDLLVVNPLTGDRLRIQGQFSYQAGQPGATAVAQFVFDNATTWDVEAIRLKAIEGSEKDDAILGHADDDVIAAGAGNDYVDAGDGNDVVNGGDGNDTLYGSSGNDTLNGDNGDDLLIGGSGLDTLSGGAGNDTLQGYGLLDGGSGDDLLEGSGELLGGDGQDILRGQGSDTLSGGAGNDVLEAYSNPWIRNANILSGGTGDDSLYGAFGDDTYLFNLGDGRDLLVERRAGQAYSNIAPSFDTLRFGEGISVQNLSFTRTGNDLLISHSNGTDAITVQNWYQEPSEHFKLERLEFADGSVLSGNDVEARAITVGTIGNDTLMGYRNQDDRIYGGAGDDQIWGQAGNDLLVGGDGADYLDGSIGSDRLEGGTGNDSLIGGQGADVMLGGAGDDYYAVDNANDQVIELANEGDDFIRTTVSYTLGANIERMASDGAANLVLTGNELANGLWGNAGDNVLAGLLGNDFLSGGAGNDVYVFNLGDGQDTLDNIDAITAVDTLRFGAGISDNDVLAFQQGEHLFMRIKGSSDQIALSGYYAANTVSNGVTYDRKIERVEFANGVVWDQARLQEVVSRAANNKSPVVNANVPTLTASQGTAFSYTIAENTITDPDVWDSITYSVKMRDGSDVPAWLKFDARTRTLSGTPSASDVGSLQFILWGTDNYGYAAGTYATLTVSQPNRAPTVVSALADQSVAEGTALAYTVPAGAFSDPDSGDSLTYSATLADGSALPSWLTFNASTRQFTGTAPGTAVGTTSVRVMARDRSGLTASDVLDIVVTVQNLTLTGTSGADTLTGRSGNDTLNGGAGNDTLIGNAGNDRLNGGAGNDTMRGGTGDDTYVVDSTSDVLTENAGEGTDTVESSLTWTLGANLENLTLTGTSALNGTGNALDNILIGNSAVNTLTGGAGNDRLDGLGGADRLIGGAGNDTYVVDNTSDVITENANEGTDTVEASVTWTLGNNLENLTLTGSSALNGTGNALANVLTGNAAANSLSGGAGNDTLDGRGGADTLTGGAGNDTYILGRGYGVDTLVENDSTSGNTDVARFMDGIATDQLWFRKVSNNLEVSIIGTSDALVIRDWYSGAATHVEQFKTSNGKTLLDSKVQGLVDAMAAFSPPAAGQLTLPDNYKEQLSSVIAANWQ</sequence>
<dbReference type="InterPro" id="IPR001343">
    <property type="entry name" value="Hemolysn_Ca-bd"/>
</dbReference>
<evidence type="ECO:0000313" key="13">
    <source>
        <dbReference type="Proteomes" id="UP000278332"/>
    </source>
</evidence>
<keyword evidence="14" id="KW-1185">Reference proteome</keyword>
<dbReference type="PRINTS" id="PR00313">
    <property type="entry name" value="CABNDNGRPT"/>
</dbReference>
<gene>
    <name evidence="12" type="ORF">ALP84_02617</name>
    <name evidence="11" type="ORF">PSCICP_43540</name>
</gene>
<keyword evidence="4" id="KW-0800">Toxin</keyword>
<feature type="domain" description="Dystroglycan-type cadherin-like" evidence="10">
    <location>
        <begin position="2301"/>
        <end position="2401"/>
    </location>
</feature>
<dbReference type="Gene3D" id="2.60.40.10">
    <property type="entry name" value="Immunoglobulins"/>
    <property type="match status" value="2"/>
</dbReference>
<evidence type="ECO:0000256" key="6">
    <source>
        <dbReference type="ARBA" id="ARBA00022837"/>
    </source>
</evidence>
<evidence type="ECO:0000256" key="2">
    <source>
        <dbReference type="ARBA" id="ARBA00004613"/>
    </source>
</evidence>
<evidence type="ECO:0000313" key="11">
    <source>
        <dbReference type="EMBL" id="GFM94382.1"/>
    </source>
</evidence>
<evidence type="ECO:0000256" key="8">
    <source>
        <dbReference type="ARBA" id="ARBA00023136"/>
    </source>
</evidence>
<evidence type="ECO:0000256" key="7">
    <source>
        <dbReference type="ARBA" id="ARBA00023026"/>
    </source>
</evidence>
<dbReference type="InterPro" id="IPR010566">
    <property type="entry name" value="Haemolys_ca-bd"/>
</dbReference>
<dbReference type="InterPro" id="IPR013783">
    <property type="entry name" value="Ig-like_fold"/>
</dbReference>
<name>A0A3M4WES3_PSECI</name>
<dbReference type="SUPFAM" id="SSF51120">
    <property type="entry name" value="beta-Roll"/>
    <property type="match status" value="12"/>
</dbReference>
<dbReference type="InterPro" id="IPR018511">
    <property type="entry name" value="Hemolysin-typ_Ca-bd_CS"/>
</dbReference>
<dbReference type="GO" id="GO:0090729">
    <property type="term" value="F:toxin activity"/>
    <property type="evidence" value="ECO:0007669"/>
    <property type="project" value="UniProtKB-KW"/>
</dbReference>
<evidence type="ECO:0000259" key="10">
    <source>
        <dbReference type="SMART" id="SM00736"/>
    </source>
</evidence>
<dbReference type="SUPFAM" id="SSF49313">
    <property type="entry name" value="Cadherin-like"/>
    <property type="match status" value="2"/>
</dbReference>
<evidence type="ECO:0000256" key="4">
    <source>
        <dbReference type="ARBA" id="ARBA00022656"/>
    </source>
</evidence>
<dbReference type="PANTHER" id="PTHR38340">
    <property type="entry name" value="S-LAYER PROTEIN"/>
    <property type="match status" value="1"/>
</dbReference>
<dbReference type="GO" id="GO:0005576">
    <property type="term" value="C:extracellular region"/>
    <property type="evidence" value="ECO:0007669"/>
    <property type="project" value="UniProtKB-SubCell"/>
</dbReference>
<dbReference type="Gene3D" id="2.150.10.10">
    <property type="entry name" value="Serralysin-like metalloprotease, C-terminal"/>
    <property type="match status" value="12"/>
</dbReference>
<feature type="domain" description="Dystroglycan-type cadherin-like" evidence="10">
    <location>
        <begin position="2200"/>
        <end position="2300"/>
    </location>
</feature>
<dbReference type="EMBL" id="BLWA01000016">
    <property type="protein sequence ID" value="GFM94382.1"/>
    <property type="molecule type" value="Genomic_DNA"/>
</dbReference>
<comment type="subcellular location">
    <subcellularLocation>
        <location evidence="1">Membrane</location>
    </subcellularLocation>
    <subcellularLocation>
        <location evidence="2">Secreted</location>
    </subcellularLocation>
</comment>
<reference evidence="11 14" key="2">
    <citation type="submission" date="2020-05" db="EMBL/GenBank/DDBJ databases">
        <title>Genetic diversity of Pseudomonas cichorii.</title>
        <authorList>
            <person name="Tani S."/>
            <person name="Yagi H."/>
            <person name="Hashimoto S."/>
            <person name="Iiyama K."/>
            <person name="Furuya N."/>
        </authorList>
    </citation>
    <scope>NUCLEOTIDE SEQUENCE [LARGE SCALE GENOMIC DNA]</scope>
    <source>
        <strain evidence="11 14">LMG 2162</strain>
    </source>
</reference>
<evidence type="ECO:0000256" key="9">
    <source>
        <dbReference type="SAM" id="MobiDB-lite"/>
    </source>
</evidence>
<dbReference type="InterPro" id="IPR006644">
    <property type="entry name" value="Cadg"/>
</dbReference>
<organism evidence="12 13">
    <name type="scientific">Pseudomonas cichorii</name>
    <dbReference type="NCBI Taxonomy" id="36746"/>
    <lineage>
        <taxon>Bacteria</taxon>
        <taxon>Pseudomonadati</taxon>
        <taxon>Pseudomonadota</taxon>
        <taxon>Gammaproteobacteria</taxon>
        <taxon>Pseudomonadales</taxon>
        <taxon>Pseudomonadaceae</taxon>
        <taxon>Pseudomonas</taxon>
    </lineage>
</organism>
<dbReference type="PRINTS" id="PR01488">
    <property type="entry name" value="RTXTOXINA"/>
</dbReference>
<dbReference type="Pfam" id="PF00353">
    <property type="entry name" value="HemolysinCabind"/>
    <property type="match status" value="21"/>
</dbReference>
<evidence type="ECO:0000256" key="3">
    <source>
        <dbReference type="ARBA" id="ARBA00022525"/>
    </source>
</evidence>
<dbReference type="Proteomes" id="UP000614982">
    <property type="component" value="Unassembled WGS sequence"/>
</dbReference>
<dbReference type="InterPro" id="IPR003995">
    <property type="entry name" value="RTX_toxin_determinant-A"/>
</dbReference>
<dbReference type="InterPro" id="IPR011049">
    <property type="entry name" value="Serralysin-like_metalloprot_C"/>
</dbReference>
<dbReference type="GO" id="GO:0016020">
    <property type="term" value="C:membrane"/>
    <property type="evidence" value="ECO:0007669"/>
    <property type="project" value="UniProtKB-SubCell"/>
</dbReference>
<feature type="compositionally biased region" description="Acidic residues" evidence="9">
    <location>
        <begin position="547"/>
        <end position="561"/>
    </location>
</feature>
<feature type="region of interest" description="Disordered" evidence="9">
    <location>
        <begin position="2412"/>
        <end position="2450"/>
    </location>
</feature>
<proteinExistence type="predicted"/>
<dbReference type="GO" id="GO:0005509">
    <property type="term" value="F:calcium ion binding"/>
    <property type="evidence" value="ECO:0007669"/>
    <property type="project" value="InterPro"/>
</dbReference>
<dbReference type="Proteomes" id="UP000278332">
    <property type="component" value="Unassembled WGS sequence"/>
</dbReference>
<dbReference type="PROSITE" id="PS00330">
    <property type="entry name" value="HEMOLYSIN_CALCIUM"/>
    <property type="match status" value="18"/>
</dbReference>
<comment type="caution">
    <text evidence="12">The sequence shown here is derived from an EMBL/GenBank/DDBJ whole genome shotgun (WGS) entry which is preliminary data.</text>
</comment>
<keyword evidence="6" id="KW-0106">Calcium</keyword>
<feature type="region of interest" description="Disordered" evidence="9">
    <location>
        <begin position="547"/>
        <end position="568"/>
    </location>
</feature>
<dbReference type="Pfam" id="PF06594">
    <property type="entry name" value="HCBP_related"/>
    <property type="match status" value="5"/>
</dbReference>
<keyword evidence="8" id="KW-0472">Membrane</keyword>
<dbReference type="InterPro" id="IPR015919">
    <property type="entry name" value="Cadherin-like_sf"/>
</dbReference>
<protein>
    <recommendedName>
        <fullName evidence="10">Dystroglycan-type cadherin-like domain-containing protein</fullName>
    </recommendedName>
</protein>
<feature type="region of interest" description="Disordered" evidence="9">
    <location>
        <begin position="440"/>
        <end position="464"/>
    </location>
</feature>
<dbReference type="SMART" id="SM00736">
    <property type="entry name" value="CADG"/>
    <property type="match status" value="2"/>
</dbReference>
<evidence type="ECO:0000313" key="14">
    <source>
        <dbReference type="Proteomes" id="UP000614982"/>
    </source>
</evidence>